<keyword evidence="1" id="KW-1133">Transmembrane helix</keyword>
<dbReference type="Proteomes" id="UP000011592">
    <property type="component" value="Unassembled WGS sequence"/>
</dbReference>
<sequence length="274" mass="30119">MAVVLYYLVSFLSDLSGMLGLTVIGIVFLYRFNKSNFWMAIGNTPQQVSLVSFVGLSTPVVVGIVAYALGLVPAFTVEEWTILTLYASVVWAGAVTPVDSVSRVIDDALETQAIANARFEQLSERYQKLRYRTPEPVTIDIDLDYDLSTLQGAQMAITGLEAMEEWLDQYEACLETREKLATCLDESVRDQAIANDTLAARVATLTENSHPKHYDTAETAASALKVLETVVTNYEQGHLPSDFLEDDTADLLEVAGPRGKQLTRIESNATQLPA</sequence>
<keyword evidence="3" id="KW-1185">Reference proteome</keyword>
<dbReference type="EMBL" id="AOIJ01000039">
    <property type="protein sequence ID" value="ELY82149.1"/>
    <property type="molecule type" value="Genomic_DNA"/>
</dbReference>
<keyword evidence="1" id="KW-0812">Transmembrane</keyword>
<dbReference type="PATRIC" id="fig|1230459.4.peg.1157"/>
<reference evidence="2 3" key="1">
    <citation type="journal article" date="2014" name="PLoS Genet.">
        <title>Phylogenetically driven sequencing of extremely halophilic archaea reveals strategies for static and dynamic osmo-response.</title>
        <authorList>
            <person name="Becker E.A."/>
            <person name="Seitzer P.M."/>
            <person name="Tritt A."/>
            <person name="Larsen D."/>
            <person name="Krusor M."/>
            <person name="Yao A.I."/>
            <person name="Wu D."/>
            <person name="Madern D."/>
            <person name="Eisen J.A."/>
            <person name="Darling A.E."/>
            <person name="Facciotti M.T."/>
        </authorList>
    </citation>
    <scope>NUCLEOTIDE SEQUENCE [LARGE SCALE GENOMIC DNA]</scope>
    <source>
        <strain evidence="2 3">JCM 14663</strain>
    </source>
</reference>
<evidence type="ECO:0000256" key="1">
    <source>
        <dbReference type="SAM" id="Phobius"/>
    </source>
</evidence>
<name>L9Z711_9EURY</name>
<dbReference type="AlphaFoldDB" id="L9Z711"/>
<feature type="transmembrane region" description="Helical" evidence="1">
    <location>
        <begin position="50"/>
        <end position="74"/>
    </location>
</feature>
<evidence type="ECO:0000313" key="2">
    <source>
        <dbReference type="EMBL" id="ELY82149.1"/>
    </source>
</evidence>
<evidence type="ECO:0000313" key="3">
    <source>
        <dbReference type="Proteomes" id="UP000011592"/>
    </source>
</evidence>
<gene>
    <name evidence="2" type="ORF">C486_05764</name>
</gene>
<keyword evidence="1" id="KW-0472">Membrane</keyword>
<organism evidence="2 3">
    <name type="scientific">Natrinema gari JCM 14663</name>
    <dbReference type="NCBI Taxonomy" id="1230459"/>
    <lineage>
        <taxon>Archaea</taxon>
        <taxon>Methanobacteriati</taxon>
        <taxon>Methanobacteriota</taxon>
        <taxon>Stenosarchaea group</taxon>
        <taxon>Halobacteria</taxon>
        <taxon>Halobacteriales</taxon>
        <taxon>Natrialbaceae</taxon>
        <taxon>Natrinema</taxon>
    </lineage>
</organism>
<proteinExistence type="predicted"/>
<feature type="transmembrane region" description="Helical" evidence="1">
    <location>
        <begin position="6"/>
        <end position="30"/>
    </location>
</feature>
<protein>
    <submittedName>
        <fullName evidence="2">Uncharacterized protein</fullName>
    </submittedName>
</protein>
<accession>L9Z711</accession>
<comment type="caution">
    <text evidence="2">The sequence shown here is derived from an EMBL/GenBank/DDBJ whole genome shotgun (WGS) entry which is preliminary data.</text>
</comment>